<dbReference type="EMBL" id="JACHVB010000035">
    <property type="protein sequence ID" value="MBC2594900.1"/>
    <property type="molecule type" value="Genomic_DNA"/>
</dbReference>
<feature type="region of interest" description="Disordered" evidence="1">
    <location>
        <begin position="281"/>
        <end position="308"/>
    </location>
</feature>
<feature type="compositionally biased region" description="Basic and acidic residues" evidence="1">
    <location>
        <begin position="281"/>
        <end position="291"/>
    </location>
</feature>
<protein>
    <submittedName>
        <fullName evidence="2">Phage Gp37/Gp68 family protein</fullName>
    </submittedName>
</protein>
<keyword evidence="3" id="KW-1185">Reference proteome</keyword>
<gene>
    <name evidence="2" type="ORF">H5P28_11590</name>
</gene>
<dbReference type="RefSeq" id="WP_185675867.1">
    <property type="nucleotide sequence ID" value="NZ_JACHVB010000035.1"/>
</dbReference>
<sequence>MAENTKIEWCDHTFNPWMGCTKVSPGCAHCYAETRMDKRLHKVRWGKGQPRQRTGVANWKLPLKWDGEAQKATGAFDESFFNQAKLSQKRPRVFCASLADWLDHEVPTQWRVDLLNLIEQTHNLDWLLLSKRPESWSARLHEAMGGGSELARRWLNGEPPANIWVGTTVENQLLADERIPALLRIPANVRFLSCEPLLGPVNLSAIPTGEGHGLNEAFPRITMNPLRRALRDAPHVHWVITGGESGPNARPMHQDWARSLRDQCAAASVPFLFKQWGEWRPADDRDSDRPHWVGIPDGSEEDFSDSPMVRVGKKAAGRLLDAVEHNEFPQP</sequence>
<name>A0A842HFA1_9BACT</name>
<dbReference type="AlphaFoldDB" id="A0A842HFA1"/>
<comment type="caution">
    <text evidence="2">The sequence shown here is derived from an EMBL/GenBank/DDBJ whole genome shotgun (WGS) entry which is preliminary data.</text>
</comment>
<dbReference type="Proteomes" id="UP000546464">
    <property type="component" value="Unassembled WGS sequence"/>
</dbReference>
<evidence type="ECO:0000256" key="1">
    <source>
        <dbReference type="SAM" id="MobiDB-lite"/>
    </source>
</evidence>
<accession>A0A842HFA1</accession>
<evidence type="ECO:0000313" key="3">
    <source>
        <dbReference type="Proteomes" id="UP000546464"/>
    </source>
</evidence>
<evidence type="ECO:0000313" key="2">
    <source>
        <dbReference type="EMBL" id="MBC2594900.1"/>
    </source>
</evidence>
<organism evidence="2 3">
    <name type="scientific">Ruficoccus amylovorans</name>
    <dbReference type="NCBI Taxonomy" id="1804625"/>
    <lineage>
        <taxon>Bacteria</taxon>
        <taxon>Pseudomonadati</taxon>
        <taxon>Verrucomicrobiota</taxon>
        <taxon>Opitutia</taxon>
        <taxon>Puniceicoccales</taxon>
        <taxon>Cerasicoccaceae</taxon>
        <taxon>Ruficoccus</taxon>
    </lineage>
</organism>
<dbReference type="Pfam" id="PF07505">
    <property type="entry name" value="DUF5131"/>
    <property type="match status" value="1"/>
</dbReference>
<reference evidence="2 3" key="1">
    <citation type="submission" date="2020-07" db="EMBL/GenBank/DDBJ databases">
        <authorList>
            <person name="Feng X."/>
        </authorList>
    </citation>
    <scope>NUCLEOTIDE SEQUENCE [LARGE SCALE GENOMIC DNA]</scope>
    <source>
        <strain evidence="2 3">JCM31066</strain>
    </source>
</reference>
<dbReference type="InterPro" id="IPR011101">
    <property type="entry name" value="DUF5131"/>
</dbReference>
<proteinExistence type="predicted"/>